<accession>A0A137P1T1</accession>
<evidence type="ECO:0000313" key="3">
    <source>
        <dbReference type="EMBL" id="KXN68839.1"/>
    </source>
</evidence>
<dbReference type="STRING" id="796925.A0A137P1T1"/>
<dbReference type="CDD" id="cd05327">
    <property type="entry name" value="retinol-DH_like_SDR_c_like"/>
    <property type="match status" value="1"/>
</dbReference>
<keyword evidence="4" id="KW-1185">Reference proteome</keyword>
<dbReference type="Gene3D" id="3.40.50.720">
    <property type="entry name" value="NAD(P)-binding Rossmann-like Domain"/>
    <property type="match status" value="1"/>
</dbReference>
<dbReference type="PANTHER" id="PTHR43157:SF31">
    <property type="entry name" value="PHOSPHATIDYLINOSITOL-GLYCAN BIOSYNTHESIS CLASS F PROTEIN"/>
    <property type="match status" value="1"/>
</dbReference>
<evidence type="ECO:0000256" key="2">
    <source>
        <dbReference type="RuleBase" id="RU000363"/>
    </source>
</evidence>
<dbReference type="SUPFAM" id="SSF51735">
    <property type="entry name" value="NAD(P)-binding Rossmann-fold domains"/>
    <property type="match status" value="1"/>
</dbReference>
<proteinExistence type="inferred from homology"/>
<dbReference type="PANTHER" id="PTHR43157">
    <property type="entry name" value="PHOSPHATIDYLINOSITOL-GLYCAN BIOSYNTHESIS CLASS F PROTEIN-RELATED"/>
    <property type="match status" value="1"/>
</dbReference>
<keyword evidence="1" id="KW-0560">Oxidoreductase</keyword>
<comment type="similarity">
    <text evidence="2">Belongs to the short-chain dehydrogenases/reductases (SDR) family.</text>
</comment>
<sequence>MSEIEVEEKGSVLGDVFGSFNKLSLDKVDLTGKIALITGGNSGIGFNTCQVLSKFNCTLILASRNLEKTQTAIEILKKESNNTNIYPMELDLGDFQSVRNFIKKFKSEYERLDILINNSSATYYEYEESEDGFERMFKVNYLGGVLLTHGLLELIERAEDGRIVNVSSDAHKWITIEDPINFEVKKDPFDYMNQYIRTKLYILLFTKSLSSKLQHKPNIKVIGVNPGFVQSNNAFANLPNTLSSKLFEWSFWLLQALLARSGEQGGIPTAYCVVSDKVKSGKYYDSCKLRACSDQANNLELANQLFDKTEEILGIKFNIE</sequence>
<dbReference type="Pfam" id="PF00106">
    <property type="entry name" value="adh_short"/>
    <property type="match status" value="1"/>
</dbReference>
<dbReference type="GO" id="GO:0016491">
    <property type="term" value="F:oxidoreductase activity"/>
    <property type="evidence" value="ECO:0007669"/>
    <property type="project" value="UniProtKB-KW"/>
</dbReference>
<dbReference type="OMA" id="SSKLEFM"/>
<gene>
    <name evidence="3" type="ORF">CONCODRAFT_79610</name>
</gene>
<dbReference type="InterPro" id="IPR002347">
    <property type="entry name" value="SDR_fam"/>
</dbReference>
<organism evidence="3 4">
    <name type="scientific">Conidiobolus coronatus (strain ATCC 28846 / CBS 209.66 / NRRL 28638)</name>
    <name type="common">Delacroixia coronata</name>
    <dbReference type="NCBI Taxonomy" id="796925"/>
    <lineage>
        <taxon>Eukaryota</taxon>
        <taxon>Fungi</taxon>
        <taxon>Fungi incertae sedis</taxon>
        <taxon>Zoopagomycota</taxon>
        <taxon>Entomophthoromycotina</taxon>
        <taxon>Entomophthoromycetes</taxon>
        <taxon>Entomophthorales</taxon>
        <taxon>Ancylistaceae</taxon>
        <taxon>Conidiobolus</taxon>
    </lineage>
</organism>
<dbReference type="AlphaFoldDB" id="A0A137P1T1"/>
<dbReference type="EMBL" id="KQ964558">
    <property type="protein sequence ID" value="KXN68839.1"/>
    <property type="molecule type" value="Genomic_DNA"/>
</dbReference>
<evidence type="ECO:0000313" key="4">
    <source>
        <dbReference type="Proteomes" id="UP000070444"/>
    </source>
</evidence>
<protein>
    <submittedName>
        <fullName evidence="3">NAD(P)-binding protein</fullName>
    </submittedName>
</protein>
<name>A0A137P1T1_CONC2</name>
<dbReference type="PRINTS" id="PR00080">
    <property type="entry name" value="SDRFAMILY"/>
</dbReference>
<dbReference type="Proteomes" id="UP000070444">
    <property type="component" value="Unassembled WGS sequence"/>
</dbReference>
<reference evidence="3 4" key="1">
    <citation type="journal article" date="2015" name="Genome Biol. Evol.">
        <title>Phylogenomic analyses indicate that early fungi evolved digesting cell walls of algal ancestors of land plants.</title>
        <authorList>
            <person name="Chang Y."/>
            <person name="Wang S."/>
            <person name="Sekimoto S."/>
            <person name="Aerts A.L."/>
            <person name="Choi C."/>
            <person name="Clum A."/>
            <person name="LaButti K.M."/>
            <person name="Lindquist E.A."/>
            <person name="Yee Ngan C."/>
            <person name="Ohm R.A."/>
            <person name="Salamov A.A."/>
            <person name="Grigoriev I.V."/>
            <person name="Spatafora J.W."/>
            <person name="Berbee M.L."/>
        </authorList>
    </citation>
    <scope>NUCLEOTIDE SEQUENCE [LARGE SCALE GENOMIC DNA]</scope>
    <source>
        <strain evidence="3 4">NRRL 28638</strain>
    </source>
</reference>
<dbReference type="PRINTS" id="PR00081">
    <property type="entry name" value="GDHRDH"/>
</dbReference>
<evidence type="ECO:0000256" key="1">
    <source>
        <dbReference type="ARBA" id="ARBA00023002"/>
    </source>
</evidence>
<dbReference type="InterPro" id="IPR036291">
    <property type="entry name" value="NAD(P)-bd_dom_sf"/>
</dbReference>
<dbReference type="OrthoDB" id="191139at2759"/>